<reference evidence="7 8" key="1">
    <citation type="submission" date="2024-04" db="EMBL/GenBank/DDBJ databases">
        <title>Tritrichomonas musculus Genome.</title>
        <authorList>
            <person name="Alves-Ferreira E."/>
            <person name="Grigg M."/>
            <person name="Lorenzi H."/>
            <person name="Galac M."/>
        </authorList>
    </citation>
    <scope>NUCLEOTIDE SEQUENCE [LARGE SCALE GENOMIC DNA]</scope>
    <source>
        <strain evidence="7 8">EAF2021</strain>
    </source>
</reference>
<dbReference type="PROSITE" id="PS00108">
    <property type="entry name" value="PROTEIN_KINASE_ST"/>
    <property type="match status" value="1"/>
</dbReference>
<protein>
    <recommendedName>
        <fullName evidence="6">Protein kinase domain-containing protein</fullName>
    </recommendedName>
</protein>
<dbReference type="Pfam" id="PF00069">
    <property type="entry name" value="Pkinase"/>
    <property type="match status" value="2"/>
</dbReference>
<dbReference type="Proteomes" id="UP001470230">
    <property type="component" value="Unassembled WGS sequence"/>
</dbReference>
<feature type="binding site" evidence="4">
    <location>
        <position position="368"/>
    </location>
    <ligand>
        <name>ATP</name>
        <dbReference type="ChEBI" id="CHEBI:30616"/>
    </ligand>
</feature>
<dbReference type="InterPro" id="IPR017441">
    <property type="entry name" value="Protein_kinase_ATP_BS"/>
</dbReference>
<feature type="compositionally biased region" description="Polar residues" evidence="5">
    <location>
        <begin position="819"/>
        <end position="833"/>
    </location>
</feature>
<evidence type="ECO:0000256" key="3">
    <source>
        <dbReference type="ARBA" id="ARBA00022840"/>
    </source>
</evidence>
<dbReference type="PROSITE" id="PS00107">
    <property type="entry name" value="PROTEIN_KINASE_ATP"/>
    <property type="match status" value="1"/>
</dbReference>
<feature type="compositionally biased region" description="Basic and acidic residues" evidence="5">
    <location>
        <begin position="657"/>
        <end position="803"/>
    </location>
</feature>
<evidence type="ECO:0000256" key="2">
    <source>
        <dbReference type="ARBA" id="ARBA00022741"/>
    </source>
</evidence>
<proteinExistence type="predicted"/>
<organism evidence="7 8">
    <name type="scientific">Tritrichomonas musculus</name>
    <dbReference type="NCBI Taxonomy" id="1915356"/>
    <lineage>
        <taxon>Eukaryota</taxon>
        <taxon>Metamonada</taxon>
        <taxon>Parabasalia</taxon>
        <taxon>Tritrichomonadida</taxon>
        <taxon>Tritrichomonadidae</taxon>
        <taxon>Tritrichomonas</taxon>
    </lineage>
</organism>
<dbReference type="Gene3D" id="1.10.510.10">
    <property type="entry name" value="Transferase(Phosphotransferase) domain 1"/>
    <property type="match status" value="2"/>
</dbReference>
<evidence type="ECO:0000256" key="1">
    <source>
        <dbReference type="ARBA" id="ARBA00022527"/>
    </source>
</evidence>
<evidence type="ECO:0000313" key="7">
    <source>
        <dbReference type="EMBL" id="KAK8888431.1"/>
    </source>
</evidence>
<dbReference type="InterPro" id="IPR000719">
    <property type="entry name" value="Prot_kinase_dom"/>
</dbReference>
<feature type="domain" description="Protein kinase" evidence="6">
    <location>
        <begin position="339"/>
        <end position="607"/>
    </location>
</feature>
<feature type="domain" description="Protein kinase" evidence="6">
    <location>
        <begin position="21"/>
        <end position="302"/>
    </location>
</feature>
<feature type="region of interest" description="Disordered" evidence="5">
    <location>
        <begin position="637"/>
        <end position="997"/>
    </location>
</feature>
<evidence type="ECO:0000256" key="5">
    <source>
        <dbReference type="SAM" id="MobiDB-lite"/>
    </source>
</evidence>
<keyword evidence="1" id="KW-0418">Kinase</keyword>
<keyword evidence="1" id="KW-0723">Serine/threonine-protein kinase</keyword>
<feature type="compositionally biased region" description="Low complexity" evidence="5">
    <location>
        <begin position="967"/>
        <end position="978"/>
    </location>
</feature>
<keyword evidence="3 4" id="KW-0067">ATP-binding</keyword>
<dbReference type="InterPro" id="IPR050167">
    <property type="entry name" value="Ser_Thr_protein_kinase"/>
</dbReference>
<feature type="compositionally biased region" description="Basic and acidic residues" evidence="5">
    <location>
        <begin position="835"/>
        <end position="850"/>
    </location>
</feature>
<feature type="compositionally biased region" description="Polar residues" evidence="5">
    <location>
        <begin position="985"/>
        <end position="995"/>
    </location>
</feature>
<feature type="compositionally biased region" description="Polar residues" evidence="5">
    <location>
        <begin position="1050"/>
        <end position="1070"/>
    </location>
</feature>
<evidence type="ECO:0000256" key="4">
    <source>
        <dbReference type="PROSITE-ProRule" id="PRU10141"/>
    </source>
</evidence>
<accession>A0ABR2KBE3</accession>
<dbReference type="InterPro" id="IPR001245">
    <property type="entry name" value="Ser-Thr/Tyr_kinase_cat_dom"/>
</dbReference>
<feature type="region of interest" description="Disordered" evidence="5">
    <location>
        <begin position="1042"/>
        <end position="1088"/>
    </location>
</feature>
<dbReference type="PANTHER" id="PTHR23257">
    <property type="entry name" value="SERINE-THREONINE PROTEIN KINASE"/>
    <property type="match status" value="1"/>
</dbReference>
<dbReference type="PRINTS" id="PR00109">
    <property type="entry name" value="TYRKINASE"/>
</dbReference>
<evidence type="ECO:0000313" key="8">
    <source>
        <dbReference type="Proteomes" id="UP001470230"/>
    </source>
</evidence>
<dbReference type="InterPro" id="IPR011009">
    <property type="entry name" value="Kinase-like_dom_sf"/>
</dbReference>
<keyword evidence="8" id="KW-1185">Reference proteome</keyword>
<sequence>METAKGKKIIKIYDKDEIKSFTIRKVISESFSSKNLLAIEKETNQKFVFKVLYFSEENDEDDYEHGNLYKFKNLIFEAEVITNLISPLIVQISGICVDFEYEEKHTATIILEYCSNGTISDFLSKSEKSSKLDSTKKLICIYGIAAGMSYIHSNNIIHFNLTPKSIFLDDKLYPKIGCFHTSKIILDNDDDTSDKEGPDNTRLNDDDLLDKEIEQTLIYVAPEVLETEKITKASDVYSFGVTVHEILTGEKPFEKRSDKIKLSDEIPACFRDLISRCLSNDPQERPTFSEIISKLRSEKSFITESVDEEEFLSFLEFVDLAHPEQKLHVEVKPIDLSLFKQGELIGKGAFAKVFKIEEIKTANFYAAKINNVELKYDNPVHIESISQEINILSKLNSHSILKFIGYNMNDFENSPRPTIITELVQKGSLDKIIESERKGLSAPNWDDTKKLINIYGIAFGMSYLHSQNIVHRDLKPANIFVDDSLYPKIGDFGFSKEIEGELTENQYFGSPCYFSPEYIKTGLNHKPNDVYAFSLIVYELLTLEIPCKDFDYFQILKEVQAGYRPKIESNVPKCYRELIEQCWSQDPSERPTFEDIIDRLKSNREFVSGTVDEDEFLSYTDYLSEYDLSHNFPNAYSEEADESEQSTKSFDLYDDGIPEKTKIGSTDKKEDENKAKIESIDKKEDENKAKIESIDKKEDETKAKIESIDKKEDENKAKIESIDKKEDENKAKIESIDKKEDENKAKIESIDKKEDENKTKIESIDKKEDENKAKIESIDKKEDENKAKIEEEKKVSENYDRVIEPIIEEEEEEIENEDLIQNNHIQSNLANQGEENDKSYSIDEEQKKNLEEEEENQSHVQESKHSPRPSKTKNTKRTKRTPKKRKCHKSSPRNKDVFKIIIKTEESDSSNSEKEPESQNQPLSSEQDCRLILPKIKQQQSDQAKEKIQENRQIPLKKYEQENQPVSPKSAAKALAPANTKDMKTQTQTQITEVTKSPRKKQYFSNYDPSIFYSNSTSPTWPVKPVRGKVSSPIKLKVTLKDIGLEGLDSPTTNEPADNSKPASLLSSTKKAQKSQKVIPKASPRGSK</sequence>
<keyword evidence="1" id="KW-0808">Transferase</keyword>
<dbReference type="EMBL" id="JAPFFF010000006">
    <property type="protein sequence ID" value="KAK8888431.1"/>
    <property type="molecule type" value="Genomic_DNA"/>
</dbReference>
<feature type="compositionally biased region" description="Basic residues" evidence="5">
    <location>
        <begin position="866"/>
        <end position="892"/>
    </location>
</feature>
<dbReference type="PROSITE" id="PS50011">
    <property type="entry name" value="PROTEIN_KINASE_DOM"/>
    <property type="match status" value="2"/>
</dbReference>
<dbReference type="SMART" id="SM00220">
    <property type="entry name" value="S_TKc"/>
    <property type="match status" value="2"/>
</dbReference>
<dbReference type="InterPro" id="IPR008271">
    <property type="entry name" value="Ser/Thr_kinase_AS"/>
</dbReference>
<feature type="compositionally biased region" description="Basic and acidic residues" evidence="5">
    <location>
        <begin position="893"/>
        <end position="917"/>
    </location>
</feature>
<name>A0ABR2KBE3_9EUKA</name>
<comment type="caution">
    <text evidence="7">The sequence shown here is derived from an EMBL/GenBank/DDBJ whole genome shotgun (WGS) entry which is preliminary data.</text>
</comment>
<evidence type="ECO:0000259" key="6">
    <source>
        <dbReference type="PROSITE" id="PS50011"/>
    </source>
</evidence>
<keyword evidence="2 4" id="KW-0547">Nucleotide-binding</keyword>
<gene>
    <name evidence="7" type="ORF">M9Y10_039501</name>
</gene>
<dbReference type="SUPFAM" id="SSF56112">
    <property type="entry name" value="Protein kinase-like (PK-like)"/>
    <property type="match status" value="2"/>
</dbReference>
<feature type="compositionally biased region" description="Acidic residues" evidence="5">
    <location>
        <begin position="806"/>
        <end position="818"/>
    </location>
</feature>